<gene>
    <name evidence="2" type="ORF">NDU88_002556</name>
</gene>
<feature type="compositionally biased region" description="Polar residues" evidence="1">
    <location>
        <begin position="48"/>
        <end position="58"/>
    </location>
</feature>
<dbReference type="Proteomes" id="UP001066276">
    <property type="component" value="Chromosome 3_2"/>
</dbReference>
<comment type="caution">
    <text evidence="2">The sequence shown here is derived from an EMBL/GenBank/DDBJ whole genome shotgun (WGS) entry which is preliminary data.</text>
</comment>
<organism evidence="2 3">
    <name type="scientific">Pleurodeles waltl</name>
    <name type="common">Iberian ribbed newt</name>
    <dbReference type="NCBI Taxonomy" id="8319"/>
    <lineage>
        <taxon>Eukaryota</taxon>
        <taxon>Metazoa</taxon>
        <taxon>Chordata</taxon>
        <taxon>Craniata</taxon>
        <taxon>Vertebrata</taxon>
        <taxon>Euteleostomi</taxon>
        <taxon>Amphibia</taxon>
        <taxon>Batrachia</taxon>
        <taxon>Caudata</taxon>
        <taxon>Salamandroidea</taxon>
        <taxon>Salamandridae</taxon>
        <taxon>Pleurodelinae</taxon>
        <taxon>Pleurodeles</taxon>
    </lineage>
</organism>
<protein>
    <submittedName>
        <fullName evidence="2">Uncharacterized protein</fullName>
    </submittedName>
</protein>
<feature type="compositionally biased region" description="Basic and acidic residues" evidence="1">
    <location>
        <begin position="17"/>
        <end position="43"/>
    </location>
</feature>
<feature type="region of interest" description="Disordered" evidence="1">
    <location>
        <begin position="1"/>
        <end position="125"/>
    </location>
</feature>
<feature type="compositionally biased region" description="Basic and acidic residues" evidence="1">
    <location>
        <begin position="100"/>
        <end position="125"/>
    </location>
</feature>
<feature type="compositionally biased region" description="Low complexity" evidence="1">
    <location>
        <begin position="1"/>
        <end position="16"/>
    </location>
</feature>
<dbReference type="EMBL" id="JANPWB010000006">
    <property type="protein sequence ID" value="KAJ1177297.1"/>
    <property type="molecule type" value="Genomic_DNA"/>
</dbReference>
<evidence type="ECO:0000256" key="1">
    <source>
        <dbReference type="SAM" id="MobiDB-lite"/>
    </source>
</evidence>
<evidence type="ECO:0000313" key="3">
    <source>
        <dbReference type="Proteomes" id="UP001066276"/>
    </source>
</evidence>
<proteinExistence type="predicted"/>
<keyword evidence="3" id="KW-1185">Reference proteome</keyword>
<accession>A0AAV7TKZ1</accession>
<reference evidence="2" key="1">
    <citation type="journal article" date="2022" name="bioRxiv">
        <title>Sequencing and chromosome-scale assembly of the giantPleurodeles waltlgenome.</title>
        <authorList>
            <person name="Brown T."/>
            <person name="Elewa A."/>
            <person name="Iarovenko S."/>
            <person name="Subramanian E."/>
            <person name="Araus A.J."/>
            <person name="Petzold A."/>
            <person name="Susuki M."/>
            <person name="Suzuki K.-i.T."/>
            <person name="Hayashi T."/>
            <person name="Toyoda A."/>
            <person name="Oliveira C."/>
            <person name="Osipova E."/>
            <person name="Leigh N.D."/>
            <person name="Simon A."/>
            <person name="Yun M.H."/>
        </authorList>
    </citation>
    <scope>NUCLEOTIDE SEQUENCE</scope>
    <source>
        <strain evidence="2">20211129_DDA</strain>
        <tissue evidence="2">Liver</tissue>
    </source>
</reference>
<dbReference type="AlphaFoldDB" id="A0AAV7TKZ1"/>
<name>A0AAV7TKZ1_PLEWA</name>
<sequence length="125" mass="13464">MTTGSGSTSEDSTLEGCPREESGGHLSHERRAVRNTDDGEDTRHSRRNATTAAYSPFQSPGGGTGGGKTSIPATLWGERGPARKRKQGGKETNPFYLRNLGEEKDRKGAGEDTPETDRGTKKKEE</sequence>
<evidence type="ECO:0000313" key="2">
    <source>
        <dbReference type="EMBL" id="KAJ1177297.1"/>
    </source>
</evidence>